<gene>
    <name evidence="8" type="ORF">A3I30_01895</name>
</gene>
<dbReference type="GO" id="GO:0006096">
    <property type="term" value="P:glycolytic process"/>
    <property type="evidence" value="ECO:0007669"/>
    <property type="project" value="UniProtKB-UniPathway"/>
</dbReference>
<accession>A0A1F5CCG9</accession>
<keyword evidence="5" id="KW-0324">Glycolysis</keyword>
<feature type="domain" description="Glucose-6-phosphate isomerase prokaryote" evidence="7">
    <location>
        <begin position="50"/>
        <end position="200"/>
    </location>
</feature>
<dbReference type="Proteomes" id="UP000177197">
    <property type="component" value="Unassembled WGS sequence"/>
</dbReference>
<dbReference type="AlphaFoldDB" id="A0A1F5CCG9"/>
<comment type="pathway">
    <text evidence="1">Carbohydrate degradation; glycolysis; D-glyceraldehyde 3-phosphate and glycerone phosphate from D-glucose: step 2/4.</text>
</comment>
<evidence type="ECO:0000256" key="6">
    <source>
        <dbReference type="ARBA" id="ARBA00029321"/>
    </source>
</evidence>
<evidence type="ECO:0000256" key="1">
    <source>
        <dbReference type="ARBA" id="ARBA00004926"/>
    </source>
</evidence>
<evidence type="ECO:0000313" key="8">
    <source>
        <dbReference type="EMBL" id="OGD40553.1"/>
    </source>
</evidence>
<dbReference type="InterPro" id="IPR014710">
    <property type="entry name" value="RmlC-like_jellyroll"/>
</dbReference>
<evidence type="ECO:0000256" key="2">
    <source>
        <dbReference type="ARBA" id="ARBA00006542"/>
    </source>
</evidence>
<comment type="caution">
    <text evidence="8">The sequence shown here is derived from an EMBL/GenBank/DDBJ whole genome shotgun (WGS) entry which is preliminary data.</text>
</comment>
<dbReference type="UniPathway" id="UPA00109">
    <property type="reaction ID" value="UER00181"/>
</dbReference>
<name>A0A1F5CCG9_9BACT</name>
<organism evidence="8 9">
    <name type="scientific">Candidatus Azambacteria bacterium RIFCSPLOWO2_02_FULL_44_14</name>
    <dbReference type="NCBI Taxonomy" id="1797306"/>
    <lineage>
        <taxon>Bacteria</taxon>
        <taxon>Candidatus Azamiibacteriota</taxon>
    </lineage>
</organism>
<evidence type="ECO:0000256" key="3">
    <source>
        <dbReference type="ARBA" id="ARBA00011952"/>
    </source>
</evidence>
<dbReference type="SUPFAM" id="SSF51182">
    <property type="entry name" value="RmlC-like cupins"/>
    <property type="match status" value="1"/>
</dbReference>
<reference evidence="8 9" key="1">
    <citation type="journal article" date="2016" name="Nat. Commun.">
        <title>Thousands of microbial genomes shed light on interconnected biogeochemical processes in an aquifer system.</title>
        <authorList>
            <person name="Anantharaman K."/>
            <person name="Brown C.T."/>
            <person name="Hug L.A."/>
            <person name="Sharon I."/>
            <person name="Castelle C.J."/>
            <person name="Probst A.J."/>
            <person name="Thomas B.C."/>
            <person name="Singh A."/>
            <person name="Wilkins M.J."/>
            <person name="Karaoz U."/>
            <person name="Brodie E.L."/>
            <person name="Williams K.H."/>
            <person name="Hubbard S.S."/>
            <person name="Banfield J.F."/>
        </authorList>
    </citation>
    <scope>NUCLEOTIDE SEQUENCE [LARGE SCALE GENOMIC DNA]</scope>
</reference>
<dbReference type="Pfam" id="PF06560">
    <property type="entry name" value="GPI"/>
    <property type="match status" value="1"/>
</dbReference>
<evidence type="ECO:0000259" key="7">
    <source>
        <dbReference type="Pfam" id="PF06560"/>
    </source>
</evidence>
<dbReference type="Gene3D" id="2.60.120.10">
    <property type="entry name" value="Jelly Rolls"/>
    <property type="match status" value="1"/>
</dbReference>
<comment type="similarity">
    <text evidence="2">Belongs to the archaeal-type GPI family.</text>
</comment>
<dbReference type="GO" id="GO:0005737">
    <property type="term" value="C:cytoplasm"/>
    <property type="evidence" value="ECO:0007669"/>
    <property type="project" value="InterPro"/>
</dbReference>
<dbReference type="CDD" id="cd02218">
    <property type="entry name" value="cupin_PGI"/>
    <property type="match status" value="1"/>
</dbReference>
<comment type="catalytic activity">
    <reaction evidence="6">
        <text>alpha-D-glucose 6-phosphate = beta-D-fructose 6-phosphate</text>
        <dbReference type="Rhea" id="RHEA:11816"/>
        <dbReference type="ChEBI" id="CHEBI:57634"/>
        <dbReference type="ChEBI" id="CHEBI:58225"/>
        <dbReference type="EC" id="5.3.1.9"/>
    </reaction>
</comment>
<keyword evidence="4" id="KW-0312">Gluconeogenesis</keyword>
<protein>
    <recommendedName>
        <fullName evidence="3">glucose-6-phosphate isomerase</fullName>
        <ecNumber evidence="3">5.3.1.9</ecNumber>
    </recommendedName>
</protein>
<dbReference type="EC" id="5.3.1.9" evidence="3"/>
<dbReference type="GO" id="GO:0006094">
    <property type="term" value="P:gluconeogenesis"/>
    <property type="evidence" value="ECO:0007669"/>
    <property type="project" value="UniProtKB-KW"/>
</dbReference>
<proteinExistence type="inferred from homology"/>
<dbReference type="InterPro" id="IPR011051">
    <property type="entry name" value="RmlC_Cupin_sf"/>
</dbReference>
<dbReference type="InterPro" id="IPR010551">
    <property type="entry name" value="G6P_isomerase_prok"/>
</dbReference>
<evidence type="ECO:0000256" key="4">
    <source>
        <dbReference type="ARBA" id="ARBA00022432"/>
    </source>
</evidence>
<evidence type="ECO:0000256" key="5">
    <source>
        <dbReference type="ARBA" id="ARBA00023152"/>
    </source>
</evidence>
<evidence type="ECO:0000313" key="9">
    <source>
        <dbReference type="Proteomes" id="UP000177197"/>
    </source>
</evidence>
<dbReference type="EMBL" id="MEYV01000006">
    <property type="protein sequence ID" value="OGD40553.1"/>
    <property type="molecule type" value="Genomic_DNA"/>
</dbReference>
<dbReference type="GO" id="GO:0004347">
    <property type="term" value="F:glucose-6-phosphate isomerase activity"/>
    <property type="evidence" value="ECO:0007669"/>
    <property type="project" value="UniProtKB-EC"/>
</dbReference>
<sequence>MIDLQKISGLPIFLDKKNLELELRGDFPSVKKSARTLAELEPYLKTSGVGSGPDPVYRMWREAHLESDDQNIGVRNLRYDLTLLAQGRINGDEFVKTAGHFHEVKTGTGLGYPEIYEVLSGRGYFLIQKMDEAFSRAEEVYLIEAAPKEKVLVPPGFGHTTINVYDEPLLVANWVGATMSYNYEPYKKYRGAAYHLVGNEVGGIDILKNSNYGDVPEIKKIKARELPKFGLIESRPMYELARDLNKLRFLNYPEEFANDIDTKIIYNF</sequence>